<dbReference type="PANTHER" id="PTHR14021:SF15">
    <property type="entry name" value="IRON-SULFUR CLUSTER CO-CHAPERONE PROTEIN HSCB"/>
    <property type="match status" value="1"/>
</dbReference>
<evidence type="ECO:0000259" key="3">
    <source>
        <dbReference type="PROSITE" id="PS50076"/>
    </source>
</evidence>
<dbReference type="GO" id="GO:0051259">
    <property type="term" value="P:protein complex oligomerization"/>
    <property type="evidence" value="ECO:0007669"/>
    <property type="project" value="InterPro"/>
</dbReference>
<dbReference type="RefSeq" id="XP_007871953.1">
    <property type="nucleotide sequence ID" value="XM_007873762.1"/>
</dbReference>
<dbReference type="GeneID" id="19893794"/>
<dbReference type="InterPro" id="IPR009073">
    <property type="entry name" value="HscB_oligo_C"/>
</dbReference>
<dbReference type="OMA" id="CRCIQPV"/>
<dbReference type="eggNOG" id="KOG3192">
    <property type="taxonomic scope" value="Eukaryota"/>
</dbReference>
<keyword evidence="2" id="KW-0143">Chaperone</keyword>
<dbReference type="NCBIfam" id="TIGR00714">
    <property type="entry name" value="hscB"/>
    <property type="match status" value="1"/>
</dbReference>
<dbReference type="Pfam" id="PF07743">
    <property type="entry name" value="HSCB_C"/>
    <property type="match status" value="1"/>
</dbReference>
<dbReference type="HOGENOM" id="CLU_068529_1_1_1"/>
<dbReference type="PROSITE" id="PS50076">
    <property type="entry name" value="DNAJ_2"/>
    <property type="match status" value="1"/>
</dbReference>
<dbReference type="InterPro" id="IPR001623">
    <property type="entry name" value="DnaJ_domain"/>
</dbReference>
<name>M7NSC9_PNEMU</name>
<gene>
    <name evidence="4" type="ORF">PNEG_00096</name>
</gene>
<accession>M7NSC9</accession>
<dbReference type="OrthoDB" id="448954at2759"/>
<evidence type="ECO:0000256" key="1">
    <source>
        <dbReference type="ARBA" id="ARBA00010476"/>
    </source>
</evidence>
<dbReference type="GO" id="GO:0051087">
    <property type="term" value="F:protein-folding chaperone binding"/>
    <property type="evidence" value="ECO:0007669"/>
    <property type="project" value="InterPro"/>
</dbReference>
<dbReference type="GO" id="GO:0005739">
    <property type="term" value="C:mitochondrion"/>
    <property type="evidence" value="ECO:0007669"/>
    <property type="project" value="TreeGrafter"/>
</dbReference>
<keyword evidence="5" id="KW-1185">Reference proteome</keyword>
<comment type="similarity">
    <text evidence="1">Belongs to the HscB family.</text>
</comment>
<evidence type="ECO:0000313" key="5">
    <source>
        <dbReference type="Proteomes" id="UP000011958"/>
    </source>
</evidence>
<dbReference type="Gene3D" id="1.10.287.110">
    <property type="entry name" value="DnaJ domain"/>
    <property type="match status" value="1"/>
</dbReference>
<dbReference type="SUPFAM" id="SSF47144">
    <property type="entry name" value="HSC20 (HSCB), C-terminal oligomerisation domain"/>
    <property type="match status" value="1"/>
</dbReference>
<protein>
    <submittedName>
        <fullName evidence="4">Fe-S protein assembly co-chaperone HscB</fullName>
    </submittedName>
</protein>
<proteinExistence type="inferred from homology"/>
<comment type="caution">
    <text evidence="4">The sequence shown here is derived from an EMBL/GenBank/DDBJ whole genome shotgun (WGS) entry which is preliminary data.</text>
</comment>
<dbReference type="InterPro" id="IPR036869">
    <property type="entry name" value="J_dom_sf"/>
</dbReference>
<dbReference type="InterPro" id="IPR036386">
    <property type="entry name" value="HscB_C_sf"/>
</dbReference>
<dbReference type="VEuPathDB" id="FungiDB:PNEG_00096"/>
<dbReference type="SUPFAM" id="SSF46565">
    <property type="entry name" value="Chaperone J-domain"/>
    <property type="match status" value="1"/>
</dbReference>
<dbReference type="Gene3D" id="1.20.1280.20">
    <property type="entry name" value="HscB, C-terminal domain"/>
    <property type="match status" value="1"/>
</dbReference>
<reference evidence="5" key="1">
    <citation type="journal article" date="2016" name="Nat. Commun.">
        <title>Genome analysis of three Pneumocystis species reveals adaptation mechanisms to life exclusively in mammalian hosts.</title>
        <authorList>
            <person name="Ma L."/>
            <person name="Chen Z."/>
            <person name="Huang D.W."/>
            <person name="Kutty G."/>
            <person name="Ishihara M."/>
            <person name="Wang H."/>
            <person name="Abouelleil A."/>
            <person name="Bishop L."/>
            <person name="Davey E."/>
            <person name="Deng R."/>
            <person name="Deng X."/>
            <person name="Fan L."/>
            <person name="Fantoni G."/>
            <person name="Fitzgerald M."/>
            <person name="Gogineni E."/>
            <person name="Goldberg J.M."/>
            <person name="Handley G."/>
            <person name="Hu X."/>
            <person name="Huber C."/>
            <person name="Jiao X."/>
            <person name="Jones K."/>
            <person name="Levin J.Z."/>
            <person name="Liu Y."/>
            <person name="Macdonald P."/>
            <person name="Melnikov A."/>
            <person name="Raley C."/>
            <person name="Sassi M."/>
            <person name="Sherman B.T."/>
            <person name="Song X."/>
            <person name="Sykes S."/>
            <person name="Tran B."/>
            <person name="Walsh L."/>
            <person name="Xia Y."/>
            <person name="Yang J."/>
            <person name="Young S."/>
            <person name="Zeng Q."/>
            <person name="Zheng X."/>
            <person name="Stephens R."/>
            <person name="Nusbaum C."/>
            <person name="Birren B.W."/>
            <person name="Azadi P."/>
            <person name="Lempicki R.A."/>
            <person name="Cuomo C.A."/>
            <person name="Kovacs J.A."/>
        </authorList>
    </citation>
    <scope>NUCLEOTIDE SEQUENCE [LARGE SCALE GENOMIC DNA]</scope>
    <source>
        <strain evidence="5">B123</strain>
    </source>
</reference>
<organism evidence="4 5">
    <name type="scientific">Pneumocystis murina (strain B123)</name>
    <name type="common">Mouse pneumocystis pneumonia agent</name>
    <name type="synonym">Pneumocystis carinii f. sp. muris</name>
    <dbReference type="NCBI Taxonomy" id="1069680"/>
    <lineage>
        <taxon>Eukaryota</taxon>
        <taxon>Fungi</taxon>
        <taxon>Dikarya</taxon>
        <taxon>Ascomycota</taxon>
        <taxon>Taphrinomycotina</taxon>
        <taxon>Pneumocystomycetes</taxon>
        <taxon>Pneumocystaceae</taxon>
        <taxon>Pneumocystis</taxon>
    </lineage>
</organism>
<dbReference type="GO" id="GO:0044571">
    <property type="term" value="P:[2Fe-2S] cluster assembly"/>
    <property type="evidence" value="ECO:0007669"/>
    <property type="project" value="InterPro"/>
</dbReference>
<dbReference type="STRING" id="1069680.M7NSC9"/>
<evidence type="ECO:0000256" key="2">
    <source>
        <dbReference type="ARBA" id="ARBA00023186"/>
    </source>
</evidence>
<sequence>MNKKCENCLKKCNSWDLICSSCLLLLKLPSSIHFYKIFPKSLKEPPPDGDFQIDTKQLHKEYLEIQKKIHPDIHAKNGDKQRMLAESLTSTLNTAYSTLVDPLSRADYLLSFYNIPILDENKTHQDTTFFSKIMKLNEEIENSKSQADIQSIQRAIYEEIKKEIMEIRSGFKTMDFQIIKQATIRLKYWTNMKHTLQEKSYF</sequence>
<dbReference type="GO" id="GO:0001671">
    <property type="term" value="F:ATPase activator activity"/>
    <property type="evidence" value="ECO:0007669"/>
    <property type="project" value="InterPro"/>
</dbReference>
<dbReference type="AlphaFoldDB" id="M7NSC9"/>
<dbReference type="PANTHER" id="PTHR14021">
    <property type="entry name" value="IRON-SULFUR CLUSTER CO-CHAPERONE PROTEIN HSCB"/>
    <property type="match status" value="1"/>
</dbReference>
<dbReference type="InterPro" id="IPR004640">
    <property type="entry name" value="HscB"/>
</dbReference>
<evidence type="ECO:0000313" key="4">
    <source>
        <dbReference type="EMBL" id="EMR11658.1"/>
    </source>
</evidence>
<feature type="domain" description="J" evidence="3">
    <location>
        <begin position="33"/>
        <end position="112"/>
    </location>
</feature>
<dbReference type="Proteomes" id="UP000011958">
    <property type="component" value="Unassembled WGS sequence"/>
</dbReference>
<dbReference type="EMBL" id="AFWA02000005">
    <property type="protein sequence ID" value="EMR11658.1"/>
    <property type="molecule type" value="Genomic_DNA"/>
</dbReference>